<dbReference type="PROSITE" id="PS50887">
    <property type="entry name" value="GGDEF"/>
    <property type="match status" value="1"/>
</dbReference>
<dbReference type="SUPFAM" id="SSF55073">
    <property type="entry name" value="Nucleotide cyclase"/>
    <property type="match status" value="1"/>
</dbReference>
<feature type="transmembrane region" description="Helical" evidence="3">
    <location>
        <begin position="15"/>
        <end position="35"/>
    </location>
</feature>
<dbReference type="EMBL" id="NISI01000010">
    <property type="protein sequence ID" value="OWR02185.1"/>
    <property type="molecule type" value="Genomic_DNA"/>
</dbReference>
<dbReference type="InterPro" id="IPR050469">
    <property type="entry name" value="Diguanylate_Cyclase"/>
</dbReference>
<reference evidence="5 6" key="1">
    <citation type="journal article" date="2007" name="Int. J. Syst. Evol. Microbiol.">
        <title>Description of Pelomonas aquatica sp. nov. and Pelomonas puraquae sp. nov., isolated from industrial and haemodialysis water.</title>
        <authorList>
            <person name="Gomila M."/>
            <person name="Bowien B."/>
            <person name="Falsen E."/>
            <person name="Moore E.R."/>
            <person name="Lalucat J."/>
        </authorList>
    </citation>
    <scope>NUCLEOTIDE SEQUENCE [LARGE SCALE GENOMIC DNA]</scope>
    <source>
        <strain evidence="5 6">CCUG 52769</strain>
    </source>
</reference>
<dbReference type="InterPro" id="IPR000160">
    <property type="entry name" value="GGDEF_dom"/>
</dbReference>
<dbReference type="Proteomes" id="UP000197446">
    <property type="component" value="Unassembled WGS sequence"/>
</dbReference>
<evidence type="ECO:0000313" key="5">
    <source>
        <dbReference type="EMBL" id="OWR02185.1"/>
    </source>
</evidence>
<evidence type="ECO:0000259" key="4">
    <source>
        <dbReference type="PROSITE" id="PS50887"/>
    </source>
</evidence>
<dbReference type="SMART" id="SM00267">
    <property type="entry name" value="GGDEF"/>
    <property type="match status" value="1"/>
</dbReference>
<feature type="transmembrane region" description="Helical" evidence="3">
    <location>
        <begin position="105"/>
        <end position="123"/>
    </location>
</feature>
<dbReference type="PANTHER" id="PTHR45138">
    <property type="entry name" value="REGULATORY COMPONENTS OF SENSORY TRANSDUCTION SYSTEM"/>
    <property type="match status" value="1"/>
</dbReference>
<dbReference type="NCBIfam" id="TIGR00254">
    <property type="entry name" value="GGDEF"/>
    <property type="match status" value="1"/>
</dbReference>
<comment type="catalytic activity">
    <reaction evidence="2">
        <text>2 GTP = 3',3'-c-di-GMP + 2 diphosphate</text>
        <dbReference type="Rhea" id="RHEA:24898"/>
        <dbReference type="ChEBI" id="CHEBI:33019"/>
        <dbReference type="ChEBI" id="CHEBI:37565"/>
        <dbReference type="ChEBI" id="CHEBI:58805"/>
        <dbReference type="EC" id="2.7.7.65"/>
    </reaction>
</comment>
<keyword evidence="3" id="KW-1133">Transmembrane helix</keyword>
<dbReference type="EC" id="2.7.7.65" evidence="1"/>
<feature type="transmembrane region" description="Helical" evidence="3">
    <location>
        <begin position="71"/>
        <end position="93"/>
    </location>
</feature>
<accession>A0A254N1U2</accession>
<comment type="caution">
    <text evidence="5">The sequence shown here is derived from an EMBL/GenBank/DDBJ whole genome shotgun (WGS) entry which is preliminary data.</text>
</comment>
<feature type="transmembrane region" description="Helical" evidence="3">
    <location>
        <begin position="156"/>
        <end position="177"/>
    </location>
</feature>
<dbReference type="PANTHER" id="PTHR45138:SF9">
    <property type="entry name" value="DIGUANYLATE CYCLASE DGCM-RELATED"/>
    <property type="match status" value="1"/>
</dbReference>
<dbReference type="CDD" id="cd01949">
    <property type="entry name" value="GGDEF"/>
    <property type="match status" value="1"/>
</dbReference>
<dbReference type="AlphaFoldDB" id="A0A254N1U2"/>
<dbReference type="InterPro" id="IPR043128">
    <property type="entry name" value="Rev_trsase/Diguanyl_cyclase"/>
</dbReference>
<dbReference type="InterPro" id="IPR029787">
    <property type="entry name" value="Nucleotide_cyclase"/>
</dbReference>
<feature type="transmembrane region" description="Helical" evidence="3">
    <location>
        <begin position="197"/>
        <end position="215"/>
    </location>
</feature>
<proteinExistence type="predicted"/>
<evidence type="ECO:0000256" key="2">
    <source>
        <dbReference type="ARBA" id="ARBA00034247"/>
    </source>
</evidence>
<gene>
    <name evidence="5" type="ORF">CDO81_20825</name>
</gene>
<feature type="transmembrane region" description="Helical" evidence="3">
    <location>
        <begin position="129"/>
        <end position="149"/>
    </location>
</feature>
<keyword evidence="3" id="KW-0472">Membrane</keyword>
<dbReference type="Gene3D" id="3.30.70.270">
    <property type="match status" value="1"/>
</dbReference>
<feature type="domain" description="GGDEF" evidence="4">
    <location>
        <begin position="254"/>
        <end position="384"/>
    </location>
</feature>
<keyword evidence="3" id="KW-0812">Transmembrane</keyword>
<evidence type="ECO:0000313" key="6">
    <source>
        <dbReference type="Proteomes" id="UP000197446"/>
    </source>
</evidence>
<organism evidence="5 6">
    <name type="scientific">Roseateles puraquae</name>
    <dbReference type="NCBI Taxonomy" id="431059"/>
    <lineage>
        <taxon>Bacteria</taxon>
        <taxon>Pseudomonadati</taxon>
        <taxon>Pseudomonadota</taxon>
        <taxon>Betaproteobacteria</taxon>
        <taxon>Burkholderiales</taxon>
        <taxon>Sphaerotilaceae</taxon>
        <taxon>Roseateles</taxon>
    </lineage>
</organism>
<dbReference type="Pfam" id="PF00990">
    <property type="entry name" value="GGDEF"/>
    <property type="match status" value="1"/>
</dbReference>
<evidence type="ECO:0000256" key="1">
    <source>
        <dbReference type="ARBA" id="ARBA00012528"/>
    </source>
</evidence>
<evidence type="ECO:0000256" key="3">
    <source>
        <dbReference type="SAM" id="Phobius"/>
    </source>
</evidence>
<protein>
    <recommendedName>
        <fullName evidence="1">diguanylate cyclase</fullName>
        <ecNumber evidence="1">2.7.7.65</ecNumber>
    </recommendedName>
</protein>
<sequence length="386" mass="41765">MGGRGRPLCWPAMDVITLLSAVLVNALLMLLALAVSVGIRARGGLQAWQLMLLGQALGFGLLIAATQVWPLVMATLGVMALSGSASAMVLTSARFLSQPVPRRGLWLPPLLLGIVHVFLFPDLKQTTGVTNLTISLQIGWASWLLLNGAGRVRWRWLCGVAALANAVLTFARGVLVLGWPEIYPRFLVPHPINISHLMLLNASLVLGTMGFLLAHRDAAEQALVRLASLDTLTGLLNRREWMQRAGRALGTASEGAVLLMLDLDHFKRINDERGHPVGDEVLKLAGEVLRGELRATDLIGRYGGEEFCLLLRHCDPEAFGRLDARLHQALRRRCEASLGFAVDFSAGAVRVPPGETLSSAIQRADDQLYRAKHAGRAQTCCAPGVL</sequence>
<dbReference type="GO" id="GO:0052621">
    <property type="term" value="F:diguanylate cyclase activity"/>
    <property type="evidence" value="ECO:0007669"/>
    <property type="project" value="UniProtKB-EC"/>
</dbReference>
<name>A0A254N1U2_9BURK</name>
<dbReference type="FunFam" id="3.30.70.270:FF:000001">
    <property type="entry name" value="Diguanylate cyclase domain protein"/>
    <property type="match status" value="1"/>
</dbReference>
<feature type="transmembrane region" description="Helical" evidence="3">
    <location>
        <begin position="47"/>
        <end position="65"/>
    </location>
</feature>
<keyword evidence="6" id="KW-1185">Reference proteome</keyword>